<name>A0ABR7M8G0_9BACT</name>
<dbReference type="Gene3D" id="1.20.120.1200">
    <property type="entry name" value="NADH-ubiquinone/plastoquinone oxidoreductase chain 6, subunit NuoJ"/>
    <property type="match status" value="1"/>
</dbReference>
<evidence type="ECO:0000256" key="1">
    <source>
        <dbReference type="ARBA" id="ARBA00005698"/>
    </source>
</evidence>
<comment type="caution">
    <text evidence="4">The sequence shown here is derived from an EMBL/GenBank/DDBJ whole genome shotgun (WGS) entry which is preliminary data.</text>
</comment>
<dbReference type="EMBL" id="MBUA01000012">
    <property type="protein sequence ID" value="MBC6491257.1"/>
    <property type="molecule type" value="Genomic_DNA"/>
</dbReference>
<accession>A0ABR7M8G0</accession>
<evidence type="ECO:0000256" key="3">
    <source>
        <dbReference type="SAM" id="MobiDB-lite"/>
    </source>
</evidence>
<protein>
    <recommendedName>
        <fullName evidence="2">NADH-quinone oxidoreductase subunit J</fullName>
        <ecNumber evidence="2">7.1.1.-</ecNumber>
    </recommendedName>
</protein>
<keyword evidence="2" id="KW-1133">Transmembrane helix</keyword>
<comment type="similarity">
    <text evidence="1 2">Belongs to the complex I subunit 6 family.</text>
</comment>
<keyword evidence="2" id="KW-0472">Membrane</keyword>
<comment type="catalytic activity">
    <reaction evidence="2">
        <text>a quinone + NADH + 5 H(+)(in) = a quinol + NAD(+) + 4 H(+)(out)</text>
        <dbReference type="Rhea" id="RHEA:57888"/>
        <dbReference type="ChEBI" id="CHEBI:15378"/>
        <dbReference type="ChEBI" id="CHEBI:24646"/>
        <dbReference type="ChEBI" id="CHEBI:57540"/>
        <dbReference type="ChEBI" id="CHEBI:57945"/>
        <dbReference type="ChEBI" id="CHEBI:132124"/>
    </reaction>
</comment>
<sequence>MNASAIIFYSIAAFILGTGLLAVTTRKIFRSAIWLLFSLIGIAALYFWMNVTFIAAVQIVVYVGGIVVLIIFSIFLTQRSGKKMPAPALKRNAFAILAALFGFAFSWNLIQGALPSDVSRGLPSDVFPKGTSDGSLKGSSDGSLKGSSTGSQVSDDPFGKTSETVPFMKTSETMTSETFADVSDIGEQMLSVTDHGYVLPFEVVSILLLAAMIGCIVIAMKTPVEKKPEGSPLTIKEPVTETQKEVVS</sequence>
<keyword evidence="2" id="KW-0520">NAD</keyword>
<feature type="transmembrane region" description="Helical" evidence="2">
    <location>
        <begin position="32"/>
        <end position="49"/>
    </location>
</feature>
<dbReference type="RefSeq" id="WP_187256567.1">
    <property type="nucleotide sequence ID" value="NZ_JBHULF010000014.1"/>
</dbReference>
<dbReference type="Pfam" id="PF00499">
    <property type="entry name" value="Oxidored_q3"/>
    <property type="match status" value="1"/>
</dbReference>
<comment type="subcellular location">
    <subcellularLocation>
        <location evidence="2">Cell membrane</location>
        <topology evidence="2">Multi-pass membrane protein</topology>
    </subcellularLocation>
</comment>
<feature type="transmembrane region" description="Helical" evidence="2">
    <location>
        <begin position="88"/>
        <end position="110"/>
    </location>
</feature>
<keyword evidence="2" id="KW-0874">Quinone</keyword>
<evidence type="ECO:0000313" key="5">
    <source>
        <dbReference type="Proteomes" id="UP000765802"/>
    </source>
</evidence>
<feature type="compositionally biased region" description="Low complexity" evidence="3">
    <location>
        <begin position="130"/>
        <end position="151"/>
    </location>
</feature>
<feature type="transmembrane region" description="Helical" evidence="2">
    <location>
        <begin position="197"/>
        <end position="219"/>
    </location>
</feature>
<dbReference type="InterPro" id="IPR001457">
    <property type="entry name" value="NADH_UbQ/plastoQ_OxRdtase_su6"/>
</dbReference>
<feature type="region of interest" description="Disordered" evidence="3">
    <location>
        <begin position="226"/>
        <end position="248"/>
    </location>
</feature>
<evidence type="ECO:0000313" key="4">
    <source>
        <dbReference type="EMBL" id="MBC6491257.1"/>
    </source>
</evidence>
<keyword evidence="5" id="KW-1185">Reference proteome</keyword>
<feature type="compositionally biased region" description="Basic and acidic residues" evidence="3">
    <location>
        <begin position="238"/>
        <end position="248"/>
    </location>
</feature>
<feature type="transmembrane region" description="Helical" evidence="2">
    <location>
        <begin position="6"/>
        <end position="25"/>
    </location>
</feature>
<feature type="region of interest" description="Disordered" evidence="3">
    <location>
        <begin position="129"/>
        <end position="170"/>
    </location>
</feature>
<gene>
    <name evidence="4" type="ORF">BC349_09455</name>
</gene>
<dbReference type="EC" id="7.1.1.-" evidence="2"/>
<dbReference type="PANTHER" id="PTHR33269">
    <property type="entry name" value="NADH-UBIQUINONE OXIDOREDUCTASE CHAIN 6"/>
    <property type="match status" value="1"/>
</dbReference>
<dbReference type="InterPro" id="IPR042106">
    <property type="entry name" value="Nuo/plastoQ_OxRdtase_6_NuoJ"/>
</dbReference>
<keyword evidence="2" id="KW-0812">Transmembrane</keyword>
<feature type="transmembrane region" description="Helical" evidence="2">
    <location>
        <begin position="55"/>
        <end position="76"/>
    </location>
</feature>
<evidence type="ECO:0000256" key="2">
    <source>
        <dbReference type="RuleBase" id="RU004429"/>
    </source>
</evidence>
<organism evidence="4 5">
    <name type="scientific">Flavihumibacter stibioxidans</name>
    <dbReference type="NCBI Taxonomy" id="1834163"/>
    <lineage>
        <taxon>Bacteria</taxon>
        <taxon>Pseudomonadati</taxon>
        <taxon>Bacteroidota</taxon>
        <taxon>Chitinophagia</taxon>
        <taxon>Chitinophagales</taxon>
        <taxon>Chitinophagaceae</taxon>
        <taxon>Flavihumibacter</taxon>
    </lineage>
</organism>
<proteinExistence type="inferred from homology"/>
<dbReference type="PANTHER" id="PTHR33269:SF17">
    <property type="entry name" value="NADH-UBIQUINONE OXIDOREDUCTASE CHAIN 6"/>
    <property type="match status" value="1"/>
</dbReference>
<dbReference type="Proteomes" id="UP000765802">
    <property type="component" value="Unassembled WGS sequence"/>
</dbReference>
<keyword evidence="2" id="KW-1003">Cell membrane</keyword>
<reference evidence="4 5" key="1">
    <citation type="submission" date="2016-07" db="EMBL/GenBank/DDBJ databases">
        <title>Genome analysis of Flavihumibacter stibioxidans YS-17.</title>
        <authorList>
            <person name="Shi K."/>
            <person name="Han Y."/>
            <person name="Wang G."/>
        </authorList>
    </citation>
    <scope>NUCLEOTIDE SEQUENCE [LARGE SCALE GENOMIC DNA]</scope>
    <source>
        <strain evidence="4 5">YS-17</strain>
    </source>
</reference>
<comment type="function">
    <text evidence="2">NDH-1 shuttles electrons from NADH, via FMN and iron-sulfur (Fe-S) centers, to quinones in the respiratory chain. Couples the redox reaction to proton translocation (for every two electrons transferred, four hydrogen ions are translocated across the cytoplasmic membrane), and thus conserves the redox energy in a proton gradient.</text>
</comment>